<reference evidence="1" key="1">
    <citation type="journal article" date="2020" name="Stud. Mycol.">
        <title>101 Dothideomycetes genomes: a test case for predicting lifestyles and emergence of pathogens.</title>
        <authorList>
            <person name="Haridas S."/>
            <person name="Albert R."/>
            <person name="Binder M."/>
            <person name="Bloem J."/>
            <person name="Labutti K."/>
            <person name="Salamov A."/>
            <person name="Andreopoulos B."/>
            <person name="Baker S."/>
            <person name="Barry K."/>
            <person name="Bills G."/>
            <person name="Bluhm B."/>
            <person name="Cannon C."/>
            <person name="Castanera R."/>
            <person name="Culley D."/>
            <person name="Daum C."/>
            <person name="Ezra D."/>
            <person name="Gonzalez J."/>
            <person name="Henrissat B."/>
            <person name="Kuo A."/>
            <person name="Liang C."/>
            <person name="Lipzen A."/>
            <person name="Lutzoni F."/>
            <person name="Magnuson J."/>
            <person name="Mondo S."/>
            <person name="Nolan M."/>
            <person name="Ohm R."/>
            <person name="Pangilinan J."/>
            <person name="Park H.-J."/>
            <person name="Ramirez L."/>
            <person name="Alfaro M."/>
            <person name="Sun H."/>
            <person name="Tritt A."/>
            <person name="Yoshinaga Y."/>
            <person name="Zwiers L.-H."/>
            <person name="Turgeon B."/>
            <person name="Goodwin S."/>
            <person name="Spatafora J."/>
            <person name="Crous P."/>
            <person name="Grigoriev I."/>
        </authorList>
    </citation>
    <scope>NUCLEOTIDE SEQUENCE</scope>
    <source>
        <strain evidence="1">CBS 525.71</strain>
    </source>
</reference>
<name>A0ACB6SIG7_9PLEO</name>
<evidence type="ECO:0000313" key="2">
    <source>
        <dbReference type="Proteomes" id="UP000799754"/>
    </source>
</evidence>
<dbReference type="EMBL" id="MU006701">
    <property type="protein sequence ID" value="KAF2633793.1"/>
    <property type="molecule type" value="Genomic_DNA"/>
</dbReference>
<keyword evidence="2" id="KW-1185">Reference proteome</keyword>
<comment type="caution">
    <text evidence="1">The sequence shown here is derived from an EMBL/GenBank/DDBJ whole genome shotgun (WGS) entry which is preliminary data.</text>
</comment>
<evidence type="ECO:0000313" key="1">
    <source>
        <dbReference type="EMBL" id="KAF2633793.1"/>
    </source>
</evidence>
<organism evidence="1 2">
    <name type="scientific">Macroventuria anomochaeta</name>
    <dbReference type="NCBI Taxonomy" id="301207"/>
    <lineage>
        <taxon>Eukaryota</taxon>
        <taxon>Fungi</taxon>
        <taxon>Dikarya</taxon>
        <taxon>Ascomycota</taxon>
        <taxon>Pezizomycotina</taxon>
        <taxon>Dothideomycetes</taxon>
        <taxon>Pleosporomycetidae</taxon>
        <taxon>Pleosporales</taxon>
        <taxon>Pleosporineae</taxon>
        <taxon>Didymellaceae</taxon>
        <taxon>Macroventuria</taxon>
    </lineage>
</organism>
<proteinExistence type="predicted"/>
<sequence length="759" mass="84600">MPGTKKNTPPCPAQWVGGQRRKLVRRNRANGGPPRSSTMPVLNPDSAAASLVSSVSSVGSGYVKERQSEDSYDQHQREKRQEPEGLEDKMQFYPPSGAVKSGAPYIFFADGPVTSSPKLTATDSKKKQGLFGTKKPKALDRPNSSPHTQVVTSPLPVTTPSKAAKFFGLEAKPTVTESPRRAQFQDDSISDDGAPTGAARQTKFREEDVEPDEPKPTKTGKTSANKGLRMLIPEFAGPRRAPIQQTTTAITRFDLDEEDDNVGYSSDSGLQEVRFRIPAAPRPVLAVPKRTRVRRKSPKDFQRMSPITEASFESLRPAYREGEDVTELGVISEYEYDDPPHRAPVLPQSHTETTLPPHDAFELDEADLSPTDEFYDEGVTDEDDNLVHPGTKVDVKRVRWQDSTTVYIRSPLQSVEDAYLDATEEEMRLEARTMTLARVEAEKQAMDAEIDVLRREHERLKLNFKSDDNAECVCTEPEPTPGEDSIQDDEDLISLSSSIDLDEDPTVHEAQAMTFTRITPGMVKLVDIPPRKKTPVAYVGSNIHVPDKLALVEREKKNATASACAENIPPASPTVTHYHHEDPDCSTKPKKSKLTRNESRLLVQNWISDYNSTEQRPISTRVDPDVLADQETPPAPFPKSDEALPTPPIKPRSDSLKLPKQIQKHQCINNGHIFHPVDLKAIPDNAVINSLEVRPYLQTYTGVKQHVKIPVLCEKCSEDCDENVWECEIAVCRVAVCQSCAEDMEAEWQERAVNGWKYK</sequence>
<accession>A0ACB6SIG7</accession>
<gene>
    <name evidence="1" type="ORF">BU25DRAFT_486812</name>
</gene>
<protein>
    <submittedName>
        <fullName evidence="1">Uncharacterized protein</fullName>
    </submittedName>
</protein>
<dbReference type="Proteomes" id="UP000799754">
    <property type="component" value="Unassembled WGS sequence"/>
</dbReference>